<dbReference type="EMBL" id="JACHMI010000001">
    <property type="protein sequence ID" value="MBB6554106.1"/>
    <property type="molecule type" value="Genomic_DNA"/>
</dbReference>
<evidence type="ECO:0000313" key="1">
    <source>
        <dbReference type="EMBL" id="MBB6554106.1"/>
    </source>
</evidence>
<proteinExistence type="predicted"/>
<accession>A0A7X0P302</accession>
<name>A0A7X0P302_9ACTN</name>
<dbReference type="AlphaFoldDB" id="A0A7X0P302"/>
<gene>
    <name evidence="1" type="ORF">HD593_008901</name>
</gene>
<protein>
    <submittedName>
        <fullName evidence="1">Uncharacterized protein</fullName>
    </submittedName>
</protein>
<dbReference type="Proteomes" id="UP000565579">
    <property type="component" value="Unassembled WGS sequence"/>
</dbReference>
<reference evidence="1 2" key="1">
    <citation type="submission" date="2020-08" db="EMBL/GenBank/DDBJ databases">
        <title>Sequencing the genomes of 1000 actinobacteria strains.</title>
        <authorList>
            <person name="Klenk H.-P."/>
        </authorList>
    </citation>
    <scope>NUCLEOTIDE SEQUENCE [LARGE SCALE GENOMIC DNA]</scope>
    <source>
        <strain evidence="1 2">DSM 43768</strain>
    </source>
</reference>
<keyword evidence="2" id="KW-1185">Reference proteome</keyword>
<organism evidence="1 2">
    <name type="scientific">Nonomuraea rubra</name>
    <dbReference type="NCBI Taxonomy" id="46180"/>
    <lineage>
        <taxon>Bacteria</taxon>
        <taxon>Bacillati</taxon>
        <taxon>Actinomycetota</taxon>
        <taxon>Actinomycetes</taxon>
        <taxon>Streptosporangiales</taxon>
        <taxon>Streptosporangiaceae</taxon>
        <taxon>Nonomuraea</taxon>
    </lineage>
</organism>
<sequence length="69" mass="7518">MSTLFVFLTLAPTVSQSRLARSSQRRSITSASTPDASAARNAYVVIARYVSTVTAEPTRRTRARPTGMQ</sequence>
<comment type="caution">
    <text evidence="1">The sequence shown here is derived from an EMBL/GenBank/DDBJ whole genome shotgun (WGS) entry which is preliminary data.</text>
</comment>
<evidence type="ECO:0000313" key="2">
    <source>
        <dbReference type="Proteomes" id="UP000565579"/>
    </source>
</evidence>